<dbReference type="PIRSF" id="PIRSF006603">
    <property type="entry name" value="DinF"/>
    <property type="match status" value="1"/>
</dbReference>
<evidence type="ECO:0000256" key="8">
    <source>
        <dbReference type="ARBA" id="ARBA00023136"/>
    </source>
</evidence>
<evidence type="ECO:0000256" key="5">
    <source>
        <dbReference type="ARBA" id="ARBA00022475"/>
    </source>
</evidence>
<dbReference type="InterPro" id="IPR051327">
    <property type="entry name" value="MATE_MepA_subfamily"/>
</dbReference>
<dbReference type="Proteomes" id="UP001501126">
    <property type="component" value="Unassembled WGS sequence"/>
</dbReference>
<dbReference type="InterPro" id="IPR045070">
    <property type="entry name" value="MATE_MepA-like"/>
</dbReference>
<evidence type="ECO:0000256" key="4">
    <source>
        <dbReference type="ARBA" id="ARBA00022448"/>
    </source>
</evidence>
<feature type="transmembrane region" description="Helical" evidence="10">
    <location>
        <begin position="362"/>
        <end position="382"/>
    </location>
</feature>
<protein>
    <recommendedName>
        <fullName evidence="3">Multidrug export protein MepA</fullName>
    </recommendedName>
</protein>
<keyword evidence="7 10" id="KW-1133">Transmembrane helix</keyword>
<dbReference type="InterPro" id="IPR048279">
    <property type="entry name" value="MdtK-like"/>
</dbReference>
<comment type="caution">
    <text evidence="11">The sequence shown here is derived from an EMBL/GenBank/DDBJ whole genome shotgun (WGS) entry which is preliminary data.</text>
</comment>
<evidence type="ECO:0000256" key="3">
    <source>
        <dbReference type="ARBA" id="ARBA00022106"/>
    </source>
</evidence>
<keyword evidence="4" id="KW-0813">Transport</keyword>
<evidence type="ECO:0000256" key="1">
    <source>
        <dbReference type="ARBA" id="ARBA00004651"/>
    </source>
</evidence>
<feature type="transmembrane region" description="Helical" evidence="10">
    <location>
        <begin position="321"/>
        <end position="342"/>
    </location>
</feature>
<dbReference type="Pfam" id="PF01554">
    <property type="entry name" value="MatE"/>
    <property type="match status" value="2"/>
</dbReference>
<keyword evidence="5" id="KW-1003">Cell membrane</keyword>
<feature type="transmembrane region" description="Helical" evidence="10">
    <location>
        <begin position="424"/>
        <end position="443"/>
    </location>
</feature>
<feature type="transmembrane region" description="Helical" evidence="10">
    <location>
        <begin position="394"/>
        <end position="418"/>
    </location>
</feature>
<dbReference type="CDD" id="cd13143">
    <property type="entry name" value="MATE_MepA_like"/>
    <property type="match status" value="1"/>
</dbReference>
<feature type="transmembrane region" description="Helical" evidence="10">
    <location>
        <begin position="165"/>
        <end position="188"/>
    </location>
</feature>
<feature type="transmembrane region" description="Helical" evidence="10">
    <location>
        <begin position="98"/>
        <end position="116"/>
    </location>
</feature>
<dbReference type="PANTHER" id="PTHR43823:SF3">
    <property type="entry name" value="MULTIDRUG EXPORT PROTEIN MEPA"/>
    <property type="match status" value="1"/>
</dbReference>
<dbReference type="InterPro" id="IPR002528">
    <property type="entry name" value="MATE_fam"/>
</dbReference>
<evidence type="ECO:0000256" key="9">
    <source>
        <dbReference type="ARBA" id="ARBA00023251"/>
    </source>
</evidence>
<feature type="transmembrane region" description="Helical" evidence="10">
    <location>
        <begin position="48"/>
        <end position="78"/>
    </location>
</feature>
<feature type="transmembrane region" description="Helical" evidence="10">
    <location>
        <begin position="136"/>
        <end position="153"/>
    </location>
</feature>
<reference evidence="12" key="1">
    <citation type="journal article" date="2019" name="Int. J. Syst. Evol. Microbiol.">
        <title>The Global Catalogue of Microorganisms (GCM) 10K type strain sequencing project: providing services to taxonomists for standard genome sequencing and annotation.</title>
        <authorList>
            <consortium name="The Broad Institute Genomics Platform"/>
            <consortium name="The Broad Institute Genome Sequencing Center for Infectious Disease"/>
            <person name="Wu L."/>
            <person name="Ma J."/>
        </authorList>
    </citation>
    <scope>NUCLEOTIDE SEQUENCE [LARGE SCALE GENOMIC DNA]</scope>
    <source>
        <strain evidence="12">JCM 16083</strain>
    </source>
</reference>
<feature type="transmembrane region" description="Helical" evidence="10">
    <location>
        <begin position="287"/>
        <end position="309"/>
    </location>
</feature>
<accession>A0ABP3Y5F0</accession>
<proteinExistence type="inferred from homology"/>
<sequence>MSKSKDLGTRSIPQLLASQSIPAAIGFMVMTLNMVVDTIFVGQYIGKLAIGAISVVMPISFLMSSVGMAIGIGGSSIVSRAFGAKDQEKAQLTFNNQISLTLILITIILAGGYIFYEPIITLFGAQGDLFSFSESYYLITLLGIPFLSLAMMANNNLRAEGKPRVAMLILIIPSVVNMFMDWVLIVLFDMGIEGAAWATTLSNVAAGSFMIFYYLSGKTELRVTPSLFRLKKNIVNEITRLGLVSLMRQGSISLLTIVLNHSLFYYGNQAGIGGETAISIYAIPNRIAMFAFFPLIGLSQGFIPIAGFNYGAQSYKRVKEVVRLAIVWGLIIAGFLTLLLLLGSNFIPTIFANEQEVDLLHYAPQAIFVIFFATPVVIFQLIGSSYYQAIGKAMPALFLALTKQFFFLTPFVLIFPLFAGFEGIWYAFPAADIMSALICYYFLRIGMKKLDTKQINTETSLAN</sequence>
<dbReference type="PANTHER" id="PTHR43823">
    <property type="entry name" value="SPORULATION PROTEIN YKVU"/>
    <property type="match status" value="1"/>
</dbReference>
<dbReference type="NCBIfam" id="TIGR00797">
    <property type="entry name" value="matE"/>
    <property type="match status" value="1"/>
</dbReference>
<evidence type="ECO:0000313" key="12">
    <source>
        <dbReference type="Proteomes" id="UP001501126"/>
    </source>
</evidence>
<evidence type="ECO:0000256" key="2">
    <source>
        <dbReference type="ARBA" id="ARBA00008417"/>
    </source>
</evidence>
<comment type="subcellular location">
    <subcellularLocation>
        <location evidence="1">Cell membrane</location>
        <topology evidence="1">Multi-pass membrane protein</topology>
    </subcellularLocation>
</comment>
<evidence type="ECO:0000256" key="6">
    <source>
        <dbReference type="ARBA" id="ARBA00022692"/>
    </source>
</evidence>
<evidence type="ECO:0000313" key="11">
    <source>
        <dbReference type="EMBL" id="GAA0876754.1"/>
    </source>
</evidence>
<dbReference type="EMBL" id="BAAAFH010000022">
    <property type="protein sequence ID" value="GAA0876754.1"/>
    <property type="molecule type" value="Genomic_DNA"/>
</dbReference>
<dbReference type="RefSeq" id="WP_343790247.1">
    <property type="nucleotide sequence ID" value="NZ_BAAAFH010000022.1"/>
</dbReference>
<keyword evidence="6 10" id="KW-0812">Transmembrane</keyword>
<evidence type="ECO:0000256" key="10">
    <source>
        <dbReference type="SAM" id="Phobius"/>
    </source>
</evidence>
<feature type="transmembrane region" description="Helical" evidence="10">
    <location>
        <begin position="21"/>
        <end position="42"/>
    </location>
</feature>
<feature type="transmembrane region" description="Helical" evidence="10">
    <location>
        <begin position="194"/>
        <end position="215"/>
    </location>
</feature>
<gene>
    <name evidence="11" type="ORF">GCM10009118_31640</name>
</gene>
<keyword evidence="9" id="KW-0046">Antibiotic resistance</keyword>
<keyword evidence="12" id="KW-1185">Reference proteome</keyword>
<organism evidence="11 12">
    <name type="scientific">Wandonia haliotis</name>
    <dbReference type="NCBI Taxonomy" id="574963"/>
    <lineage>
        <taxon>Bacteria</taxon>
        <taxon>Pseudomonadati</taxon>
        <taxon>Bacteroidota</taxon>
        <taxon>Flavobacteriia</taxon>
        <taxon>Flavobacteriales</taxon>
        <taxon>Crocinitomicaceae</taxon>
        <taxon>Wandonia</taxon>
    </lineage>
</organism>
<name>A0ABP3Y5F0_9FLAO</name>
<evidence type="ECO:0000256" key="7">
    <source>
        <dbReference type="ARBA" id="ARBA00022989"/>
    </source>
</evidence>
<comment type="similarity">
    <text evidence="2">Belongs to the multi antimicrobial extrusion (MATE) (TC 2.A.66.1) family. MepA subfamily.</text>
</comment>
<keyword evidence="8 10" id="KW-0472">Membrane</keyword>